<feature type="domain" description="Large ribosomal subunit protein bL9 C-terminal" evidence="9">
    <location>
        <begin position="83"/>
        <end position="167"/>
    </location>
</feature>
<keyword evidence="4 8" id="KW-0689">Ribosomal protein</keyword>
<dbReference type="SUPFAM" id="SSF55653">
    <property type="entry name" value="Ribosomal protein L9 C-domain"/>
    <property type="match status" value="1"/>
</dbReference>
<evidence type="ECO:0000256" key="4">
    <source>
        <dbReference type="ARBA" id="ARBA00022980"/>
    </source>
</evidence>
<evidence type="ECO:0000256" key="6">
    <source>
        <dbReference type="ARBA" id="ARBA00035104"/>
    </source>
</evidence>
<reference evidence="10" key="1">
    <citation type="submission" date="2016-04" db="EMBL/GenBank/DDBJ databases">
        <authorList>
            <person name="Evans L.H."/>
            <person name="Alamgir A."/>
            <person name="Owens N."/>
            <person name="Weber N.D."/>
            <person name="Virtaneva K."/>
            <person name="Barbian K."/>
            <person name="Babar A."/>
            <person name="Rosenke K."/>
        </authorList>
    </citation>
    <scope>NUCLEOTIDE SEQUENCE</scope>
    <source>
        <strain evidence="10">92-3</strain>
    </source>
</reference>
<evidence type="ECO:0000256" key="7">
    <source>
        <dbReference type="ARBA" id="ARBA00035294"/>
    </source>
</evidence>
<dbReference type="GO" id="GO:0003735">
    <property type="term" value="F:structural constituent of ribosome"/>
    <property type="evidence" value="ECO:0007669"/>
    <property type="project" value="InterPro"/>
</dbReference>
<evidence type="ECO:0000256" key="2">
    <source>
        <dbReference type="ARBA" id="ARBA00022730"/>
    </source>
</evidence>
<dbReference type="EMBL" id="FLUB01000016">
    <property type="protein sequence ID" value="SBV64062.1"/>
    <property type="molecule type" value="Genomic_DNA"/>
</dbReference>
<evidence type="ECO:0000256" key="3">
    <source>
        <dbReference type="ARBA" id="ARBA00022884"/>
    </source>
</evidence>
<accession>A0A212IB95</accession>
<name>A0A212IB95_9ENTR</name>
<dbReference type="SUPFAM" id="SSF54995">
    <property type="entry name" value="Ribosomal protein S6"/>
    <property type="match status" value="1"/>
</dbReference>
<dbReference type="InterPro" id="IPR014717">
    <property type="entry name" value="Transl_elong_EF1B/ribsomal_bS6"/>
</dbReference>
<dbReference type="HAMAP" id="MF_00360">
    <property type="entry name" value="Ribosomal_bS6"/>
    <property type="match status" value="1"/>
</dbReference>
<gene>
    <name evidence="8" type="primary">rpsF</name>
    <name evidence="10" type="ORF">KM92CIT3_40236</name>
</gene>
<comment type="function">
    <text evidence="6 8">Binds together with bS18 to 16S ribosomal RNA.</text>
</comment>
<dbReference type="InterPro" id="IPR020069">
    <property type="entry name" value="Ribosomal_bL9_C"/>
</dbReference>
<dbReference type="InterPro" id="IPR020594">
    <property type="entry name" value="Ribosomal_bL9_bac/chp"/>
</dbReference>
<sequence>MRHYEIVFMVHPDQSEQVPGMIERYSAAITGAEGKIHRLEDWGRRQLAYPINKLHKAHYVLNVEFFEARRAELEAKLADVLSAAEARAEKINALETVIIASKAGDEGKLFGSIGTRDIADAVTAAGVEVAKSEVRLPNGVLRTTGEHEVSFQVHSEVFAKLTVNVVAE</sequence>
<dbReference type="Gene3D" id="3.30.70.60">
    <property type="match status" value="1"/>
</dbReference>
<evidence type="ECO:0000256" key="1">
    <source>
        <dbReference type="ARBA" id="ARBA00009512"/>
    </source>
</evidence>
<dbReference type="PANTHER" id="PTHR21011:SF1">
    <property type="entry name" value="SMALL RIBOSOMAL SUBUNIT PROTEIN BS6M"/>
    <property type="match status" value="1"/>
</dbReference>
<dbReference type="InterPro" id="IPR000529">
    <property type="entry name" value="Ribosomal_bS6"/>
</dbReference>
<dbReference type="CDD" id="cd00473">
    <property type="entry name" value="bS6"/>
    <property type="match status" value="1"/>
</dbReference>
<dbReference type="PROSITE" id="PS01048">
    <property type="entry name" value="RIBOSOMAL_S6"/>
    <property type="match status" value="1"/>
</dbReference>
<evidence type="ECO:0000313" key="10">
    <source>
        <dbReference type="EMBL" id="SBV64062.1"/>
    </source>
</evidence>
<dbReference type="NCBIfam" id="TIGR00166">
    <property type="entry name" value="S6"/>
    <property type="match status" value="1"/>
</dbReference>
<dbReference type="FunFam" id="3.10.430.100:FF:000001">
    <property type="entry name" value="50S ribosomal protein L9"/>
    <property type="match status" value="1"/>
</dbReference>
<keyword evidence="3 8" id="KW-0694">RNA-binding</keyword>
<dbReference type="GO" id="GO:0070181">
    <property type="term" value="F:small ribosomal subunit rRNA binding"/>
    <property type="evidence" value="ECO:0007669"/>
    <property type="project" value="TreeGrafter"/>
</dbReference>
<dbReference type="PANTHER" id="PTHR21011">
    <property type="entry name" value="MITOCHONDRIAL 28S RIBOSOMAL PROTEIN S6"/>
    <property type="match status" value="1"/>
</dbReference>
<organism evidence="10">
    <name type="scientific">uncultured Citrobacter sp</name>
    <dbReference type="NCBI Taxonomy" id="200446"/>
    <lineage>
        <taxon>Bacteria</taxon>
        <taxon>Pseudomonadati</taxon>
        <taxon>Pseudomonadota</taxon>
        <taxon>Gammaproteobacteria</taxon>
        <taxon>Enterobacterales</taxon>
        <taxon>Enterobacteriaceae</taxon>
        <taxon>Citrobacter</taxon>
        <taxon>environmental samples</taxon>
    </lineage>
</organism>
<protein>
    <recommendedName>
        <fullName evidence="7 8">Small ribosomal subunit protein bS6</fullName>
    </recommendedName>
</protein>
<dbReference type="InterPro" id="IPR035980">
    <property type="entry name" value="Ribosomal_bS6_sf"/>
</dbReference>
<evidence type="ECO:0000256" key="5">
    <source>
        <dbReference type="ARBA" id="ARBA00023274"/>
    </source>
</evidence>
<comment type="similarity">
    <text evidence="1 8">Belongs to the bacterial ribosomal protein bS6 family.</text>
</comment>
<dbReference type="InterPro" id="IPR020815">
    <property type="entry name" value="Ribosomal_bS6_CS"/>
</dbReference>
<evidence type="ECO:0000259" key="9">
    <source>
        <dbReference type="Pfam" id="PF03948"/>
    </source>
</evidence>
<dbReference type="GO" id="GO:0022627">
    <property type="term" value="C:cytosolic small ribosomal subunit"/>
    <property type="evidence" value="ECO:0007669"/>
    <property type="project" value="TreeGrafter"/>
</dbReference>
<dbReference type="AlphaFoldDB" id="A0A212IB95"/>
<dbReference type="InterPro" id="IPR020814">
    <property type="entry name" value="Ribosomal_S6_plastid/chlpt"/>
</dbReference>
<dbReference type="InterPro" id="IPR036791">
    <property type="entry name" value="Ribosomal_bL9_C_sf"/>
</dbReference>
<dbReference type="Pfam" id="PF01250">
    <property type="entry name" value="Ribosomal_S6"/>
    <property type="match status" value="1"/>
</dbReference>
<dbReference type="Gene3D" id="3.10.430.100">
    <property type="entry name" value="Ribosomal protein L9, C-terminal domain"/>
    <property type="match status" value="1"/>
</dbReference>
<proteinExistence type="inferred from homology"/>
<dbReference type="NCBIfam" id="TIGR00158">
    <property type="entry name" value="L9"/>
    <property type="match status" value="1"/>
</dbReference>
<evidence type="ECO:0000256" key="8">
    <source>
        <dbReference type="HAMAP-Rule" id="MF_00360"/>
    </source>
</evidence>
<dbReference type="Pfam" id="PF03948">
    <property type="entry name" value="Ribosomal_L9_C"/>
    <property type="match status" value="1"/>
</dbReference>
<keyword evidence="5 8" id="KW-0687">Ribonucleoprotein</keyword>
<dbReference type="GO" id="GO:0006412">
    <property type="term" value="P:translation"/>
    <property type="evidence" value="ECO:0007669"/>
    <property type="project" value="UniProtKB-UniRule"/>
</dbReference>
<keyword evidence="2 8" id="KW-0699">rRNA-binding</keyword>